<evidence type="ECO:0000256" key="8">
    <source>
        <dbReference type="RuleBase" id="RU000591"/>
    </source>
</evidence>
<dbReference type="InterPro" id="IPR054594">
    <property type="entry name" value="Lon_lid"/>
</dbReference>
<dbReference type="Pfam" id="PF02190">
    <property type="entry name" value="LON_substr_bdg"/>
    <property type="match status" value="1"/>
</dbReference>
<dbReference type="Pfam" id="PF00004">
    <property type="entry name" value="AAA"/>
    <property type="match status" value="1"/>
</dbReference>
<dbReference type="InterPro" id="IPR027417">
    <property type="entry name" value="P-loop_NTPase"/>
</dbReference>
<dbReference type="EMBL" id="BAABUJ010000040">
    <property type="protein sequence ID" value="GAA5804958.1"/>
    <property type="molecule type" value="Genomic_DNA"/>
</dbReference>
<dbReference type="Gene3D" id="1.20.58.1480">
    <property type="match status" value="1"/>
</dbReference>
<dbReference type="NCBIfam" id="TIGR00763">
    <property type="entry name" value="lon"/>
    <property type="match status" value="1"/>
</dbReference>
<evidence type="ECO:0000256" key="3">
    <source>
        <dbReference type="ARBA" id="ARBA00022801"/>
    </source>
</evidence>
<dbReference type="Pfam" id="PF05362">
    <property type="entry name" value="Lon_C"/>
    <property type="match status" value="1"/>
</dbReference>
<feature type="domain" description="Lon N-terminal" evidence="12">
    <location>
        <begin position="8"/>
        <end position="274"/>
    </location>
</feature>
<dbReference type="PROSITE" id="PS01046">
    <property type="entry name" value="LON_SER"/>
    <property type="match status" value="1"/>
</dbReference>
<feature type="active site" evidence="7">
    <location>
        <position position="779"/>
    </location>
</feature>
<gene>
    <name evidence="13" type="ORF">HPULCUR_010468</name>
</gene>
<keyword evidence="5 6" id="KW-0067">ATP-binding</keyword>
<dbReference type="PRINTS" id="PR00830">
    <property type="entry name" value="ENDOLAPTASE"/>
</dbReference>
<evidence type="ECO:0000313" key="14">
    <source>
        <dbReference type="Proteomes" id="UP001476247"/>
    </source>
</evidence>
<dbReference type="InterPro" id="IPR003593">
    <property type="entry name" value="AAA+_ATPase"/>
</dbReference>
<keyword evidence="3 6" id="KW-0378">Hydrolase</keyword>
<evidence type="ECO:0000256" key="1">
    <source>
        <dbReference type="ARBA" id="ARBA00022670"/>
    </source>
</evidence>
<dbReference type="InterPro" id="IPR015947">
    <property type="entry name" value="PUA-like_sf"/>
</dbReference>
<dbReference type="PROSITE" id="PS51787">
    <property type="entry name" value="LON_N"/>
    <property type="match status" value="1"/>
</dbReference>
<feature type="region of interest" description="Disordered" evidence="10">
    <location>
        <begin position="309"/>
        <end position="330"/>
    </location>
</feature>
<dbReference type="EC" id="3.4.21.-" evidence="6 9"/>
<dbReference type="PANTHER" id="PTHR10046">
    <property type="entry name" value="ATP DEPENDENT LON PROTEASE FAMILY MEMBER"/>
    <property type="match status" value="1"/>
</dbReference>
<evidence type="ECO:0000256" key="7">
    <source>
        <dbReference type="PROSITE-ProRule" id="PRU01122"/>
    </source>
</evidence>
<dbReference type="InterPro" id="IPR027065">
    <property type="entry name" value="Lon_Prtase"/>
</dbReference>
<dbReference type="Gene3D" id="1.10.8.60">
    <property type="match status" value="1"/>
</dbReference>
<dbReference type="SUPFAM" id="SSF54211">
    <property type="entry name" value="Ribosomal protein S5 domain 2-like"/>
    <property type="match status" value="1"/>
</dbReference>
<dbReference type="CDD" id="cd19500">
    <property type="entry name" value="RecA-like_Lon"/>
    <property type="match status" value="1"/>
</dbReference>
<dbReference type="PIRSF" id="PIRSF001174">
    <property type="entry name" value="Lon_proteas"/>
    <property type="match status" value="1"/>
</dbReference>
<dbReference type="SUPFAM" id="SSF88697">
    <property type="entry name" value="PUA domain-like"/>
    <property type="match status" value="1"/>
</dbReference>
<dbReference type="SMART" id="SM00464">
    <property type="entry name" value="LON"/>
    <property type="match status" value="1"/>
</dbReference>
<dbReference type="InterPro" id="IPR004815">
    <property type="entry name" value="Lon_bac/euk-typ"/>
</dbReference>
<keyword evidence="1 6" id="KW-0645">Protease</keyword>
<feature type="domain" description="Lon proteolytic" evidence="11">
    <location>
        <begin position="687"/>
        <end position="874"/>
    </location>
</feature>
<evidence type="ECO:0000256" key="4">
    <source>
        <dbReference type="ARBA" id="ARBA00022825"/>
    </source>
</evidence>
<dbReference type="InterPro" id="IPR003111">
    <property type="entry name" value="Lon_prtase_N"/>
</dbReference>
<keyword evidence="4 6" id="KW-0720">Serine protease</keyword>
<dbReference type="Gene3D" id="1.20.5.5270">
    <property type="match status" value="1"/>
</dbReference>
<evidence type="ECO:0000256" key="5">
    <source>
        <dbReference type="ARBA" id="ARBA00022840"/>
    </source>
</evidence>
<evidence type="ECO:0000256" key="9">
    <source>
        <dbReference type="RuleBase" id="RU000592"/>
    </source>
</evidence>
<accession>A0ABP9YDB9</accession>
<dbReference type="InterPro" id="IPR003959">
    <property type="entry name" value="ATPase_AAA_core"/>
</dbReference>
<dbReference type="InterPro" id="IPR020568">
    <property type="entry name" value="Ribosomal_Su5_D2-typ_SF"/>
</dbReference>
<dbReference type="SMART" id="SM00382">
    <property type="entry name" value="AAA"/>
    <property type="match status" value="1"/>
</dbReference>
<feature type="active site" evidence="7">
    <location>
        <position position="822"/>
    </location>
</feature>
<evidence type="ECO:0000313" key="13">
    <source>
        <dbReference type="EMBL" id="GAA5804958.1"/>
    </source>
</evidence>
<evidence type="ECO:0000256" key="6">
    <source>
        <dbReference type="PIRNR" id="PIRNR001174"/>
    </source>
</evidence>
<dbReference type="InterPro" id="IPR008268">
    <property type="entry name" value="Peptidase_S16_AS"/>
</dbReference>
<dbReference type="Proteomes" id="UP001476247">
    <property type="component" value="Unassembled WGS sequence"/>
</dbReference>
<name>A0ABP9YDB9_9FUNG</name>
<dbReference type="InterPro" id="IPR014721">
    <property type="entry name" value="Ribsml_uS5_D2-typ_fold_subgr"/>
</dbReference>
<reference evidence="13 14" key="1">
    <citation type="submission" date="2024-04" db="EMBL/GenBank/DDBJ databases">
        <title>genome sequences of Mucor flavus KT1a and Helicostylum pulchrum KT1b strains isolation_sourced from the surface of a dry-aged beef.</title>
        <authorList>
            <person name="Toyotome T."/>
            <person name="Hosono M."/>
            <person name="Torimaru M."/>
            <person name="Fukuda K."/>
            <person name="Mikami N."/>
        </authorList>
    </citation>
    <scope>NUCLEOTIDE SEQUENCE [LARGE SCALE GENOMIC DNA]</scope>
    <source>
        <strain evidence="13 14">KT1b</strain>
    </source>
</reference>
<comment type="caution">
    <text evidence="13">The sequence shown here is derived from an EMBL/GenBank/DDBJ whole genome shotgun (WGS) entry which is preliminary data.</text>
</comment>
<evidence type="ECO:0000256" key="10">
    <source>
        <dbReference type="SAM" id="MobiDB-lite"/>
    </source>
</evidence>
<sequence>MNNYPENVIIVPLDGKVLFPDVLLRIMIHGHQARDLTKGYFRLEAISSSNNTPMPDIYVGCIPVPPKVKKTLFDNPESNHIVSQAPQLPLPQLPLPHMTFNQDNKIKTDDGLLLSEDSRNKMLNYGCLARIVRVQRSGTNLFGVFVEGVVRFQVNSIYQHDSSTTPYPGGWMANVAYHKDDISIFSQLSFEENGLSINFKDLSRKFLVKMRELRLPDSLLRQLSEVIDSKQVSSLAYLLVSVIETTFEERVNILAAPLLKDRLRMASEWLTRQIHVLQISDNLGTGIDGTLGQRQREFYLRQQLSVIQSEKGENKSGSSSSSASSGSSIASSVPEEDELAEIHRRLVGSNLPDKVLTIAQRELKKVKNLSPTSSEHSVSINYLQWLASVPWDKKSKQSIDILKAKAQLDQDHFGLQHVKKRIIEYLSVIKIKGDLKAPILCLVGPPGVGKTSLGKSIARAMSRNFHRISLGGVRDEAEIRGHRRTYIGSMPGLIIQGLRRCEVNNPLFLLDEIDKMTRSTRNGDPAAALLEVLDPEQNDSFSDHYLNVPFDLSSVLFIATANSLDTIPDALLDRMEVIELHGYTFDEKLHISKTHLIPKQTLAHGLQLLQIKFADEAILYIAENYTREGGVRTLERALASVIRAKCVEFAELKEKGQQFSYVPFIYVNNVVQILGRAKYHKEISEREAYPGVVTGLAYSGAGSGGILFVEVSKMPGDGKLHLTGSLGKVIRESAQLALSWVKTHAFELKLTSLAKEKLVEYDDVHIHFPAGSVSKDGPSAGVTLVCAIVSLYSGCNVPTTTAMTGEISLRGQVLPVGGIKEKVVSAHRAGIRKIILPFLNQVDVEQDVPEKIKDDIHFVFVKHIWEVLISALVQKGSEEWNNRVYESNL</sequence>
<comment type="similarity">
    <text evidence="6 7 8">Belongs to the peptidase S16 family.</text>
</comment>
<dbReference type="SUPFAM" id="SSF52540">
    <property type="entry name" value="P-loop containing nucleoside triphosphate hydrolases"/>
    <property type="match status" value="1"/>
</dbReference>
<dbReference type="Gene3D" id="3.40.50.300">
    <property type="entry name" value="P-loop containing nucleotide triphosphate hydrolases"/>
    <property type="match status" value="1"/>
</dbReference>
<dbReference type="PROSITE" id="PS51786">
    <property type="entry name" value="LON_PROTEOLYTIC"/>
    <property type="match status" value="1"/>
</dbReference>
<evidence type="ECO:0000259" key="12">
    <source>
        <dbReference type="PROSITE" id="PS51787"/>
    </source>
</evidence>
<protein>
    <recommendedName>
        <fullName evidence="6 9">Lon protease homolog</fullName>
        <ecNumber evidence="6 9">3.4.21.-</ecNumber>
    </recommendedName>
</protein>
<evidence type="ECO:0000256" key="2">
    <source>
        <dbReference type="ARBA" id="ARBA00022741"/>
    </source>
</evidence>
<keyword evidence="14" id="KW-1185">Reference proteome</keyword>
<dbReference type="Pfam" id="PF22667">
    <property type="entry name" value="Lon_lid"/>
    <property type="match status" value="1"/>
</dbReference>
<proteinExistence type="inferred from homology"/>
<dbReference type="Gene3D" id="3.30.230.10">
    <property type="match status" value="1"/>
</dbReference>
<organism evidence="13 14">
    <name type="scientific">Helicostylum pulchrum</name>
    <dbReference type="NCBI Taxonomy" id="562976"/>
    <lineage>
        <taxon>Eukaryota</taxon>
        <taxon>Fungi</taxon>
        <taxon>Fungi incertae sedis</taxon>
        <taxon>Mucoromycota</taxon>
        <taxon>Mucoromycotina</taxon>
        <taxon>Mucoromycetes</taxon>
        <taxon>Mucorales</taxon>
        <taxon>Mucorineae</taxon>
        <taxon>Mucoraceae</taxon>
        <taxon>Helicostylum</taxon>
    </lineage>
</organism>
<dbReference type="InterPro" id="IPR008269">
    <property type="entry name" value="Lon_proteolytic"/>
</dbReference>
<feature type="compositionally biased region" description="Low complexity" evidence="10">
    <location>
        <begin position="316"/>
        <end position="330"/>
    </location>
</feature>
<keyword evidence="2 6" id="KW-0547">Nucleotide-binding</keyword>
<evidence type="ECO:0000259" key="11">
    <source>
        <dbReference type="PROSITE" id="PS51786"/>
    </source>
</evidence>